<dbReference type="Proteomes" id="UP000672602">
    <property type="component" value="Unassembled WGS sequence"/>
</dbReference>
<keyword evidence="2" id="KW-1185">Reference proteome</keyword>
<dbReference type="AlphaFoldDB" id="A0A8J7V1J2"/>
<sequence>MRKLLVGLGFVAVIAAAGAAYLLTLGRGDLVVQDARIVATPEAPRDAKLFATIANGAGEADRLIGVATDLAWGCGFHGPTAAGGATPYIDIPAESIVTLGPGGAYIDLSNIGQPVSVGDSAVLTLVFERAGKIPVKAYVATPIAADAHGSVLYEPASAGEPVPTLALGASPMADGRVALELALENFTFDRGAVDGPHTPGKGHAHLYIDGVKIGRIYGPRYETEPLAPGRHEIEVVLNTNDHRAYAVAGVPIAGTVSVAIE</sequence>
<dbReference type="SUPFAM" id="SSF110087">
    <property type="entry name" value="DR1885-like metal-binding protein"/>
    <property type="match status" value="1"/>
</dbReference>
<dbReference type="PANTHER" id="PTHR36302:SF1">
    <property type="entry name" value="COPPER CHAPERONE PCU(A)C"/>
    <property type="match status" value="1"/>
</dbReference>
<dbReference type="InterPro" id="IPR036182">
    <property type="entry name" value="PCuAC_sf"/>
</dbReference>
<proteinExistence type="predicted"/>
<protein>
    <submittedName>
        <fullName evidence="1">Copper chaperone PCu(A)C</fullName>
    </submittedName>
</protein>
<name>A0A8J7V1J2_9PROT</name>
<organism evidence="1 2">
    <name type="scientific">Marivibrio halodurans</name>
    <dbReference type="NCBI Taxonomy" id="2039722"/>
    <lineage>
        <taxon>Bacteria</taxon>
        <taxon>Pseudomonadati</taxon>
        <taxon>Pseudomonadota</taxon>
        <taxon>Alphaproteobacteria</taxon>
        <taxon>Rhodospirillales</taxon>
        <taxon>Rhodospirillaceae</taxon>
        <taxon>Marivibrio</taxon>
    </lineage>
</organism>
<evidence type="ECO:0000313" key="1">
    <source>
        <dbReference type="EMBL" id="MBP5855867.1"/>
    </source>
</evidence>
<evidence type="ECO:0000313" key="2">
    <source>
        <dbReference type="Proteomes" id="UP000672602"/>
    </source>
</evidence>
<dbReference type="PANTHER" id="PTHR36302">
    <property type="entry name" value="BLR7088 PROTEIN"/>
    <property type="match status" value="1"/>
</dbReference>
<dbReference type="RefSeq" id="WP_210680433.1">
    <property type="nucleotide sequence ID" value="NZ_JAGMWN010000001.1"/>
</dbReference>
<reference evidence="1" key="1">
    <citation type="submission" date="2021-04" db="EMBL/GenBank/DDBJ databases">
        <authorList>
            <person name="Zhang D.-C."/>
        </authorList>
    </citation>
    <scope>NUCLEOTIDE SEQUENCE</scope>
    <source>
        <strain evidence="1">CGMCC 1.15697</strain>
    </source>
</reference>
<dbReference type="InterPro" id="IPR058248">
    <property type="entry name" value="Lxx211020-like"/>
</dbReference>
<dbReference type="InterPro" id="IPR007410">
    <property type="entry name" value="LpqE-like"/>
</dbReference>
<dbReference type="Gene3D" id="2.60.40.1890">
    <property type="entry name" value="PCu(A)C copper chaperone"/>
    <property type="match status" value="1"/>
</dbReference>
<gene>
    <name evidence="1" type="ORF">KAJ83_02525</name>
</gene>
<accession>A0A8J7V1J2</accession>
<dbReference type="Pfam" id="PF04314">
    <property type="entry name" value="PCuAC"/>
    <property type="match status" value="1"/>
</dbReference>
<comment type="caution">
    <text evidence="1">The sequence shown here is derived from an EMBL/GenBank/DDBJ whole genome shotgun (WGS) entry which is preliminary data.</text>
</comment>
<dbReference type="EMBL" id="JAGMWN010000001">
    <property type="protein sequence ID" value="MBP5855867.1"/>
    <property type="molecule type" value="Genomic_DNA"/>
</dbReference>